<feature type="region of interest" description="Disordered" evidence="1">
    <location>
        <begin position="1"/>
        <end position="37"/>
    </location>
</feature>
<protein>
    <submittedName>
        <fullName evidence="2">Uncharacterized protein</fullName>
    </submittedName>
</protein>
<proteinExistence type="predicted"/>
<accession>A0AAW2ETD7</accession>
<evidence type="ECO:0000313" key="3">
    <source>
        <dbReference type="Proteomes" id="UP001430953"/>
    </source>
</evidence>
<dbReference type="EMBL" id="JADYXP020000018">
    <property type="protein sequence ID" value="KAL0105679.1"/>
    <property type="molecule type" value="Genomic_DNA"/>
</dbReference>
<evidence type="ECO:0000313" key="2">
    <source>
        <dbReference type="EMBL" id="KAL0105679.1"/>
    </source>
</evidence>
<name>A0AAW2ETD7_9HYME</name>
<dbReference type="AlphaFoldDB" id="A0AAW2ETD7"/>
<gene>
    <name evidence="2" type="ORF">PUN28_015861</name>
</gene>
<organism evidence="2 3">
    <name type="scientific">Cardiocondyla obscurior</name>
    <dbReference type="NCBI Taxonomy" id="286306"/>
    <lineage>
        <taxon>Eukaryota</taxon>
        <taxon>Metazoa</taxon>
        <taxon>Ecdysozoa</taxon>
        <taxon>Arthropoda</taxon>
        <taxon>Hexapoda</taxon>
        <taxon>Insecta</taxon>
        <taxon>Pterygota</taxon>
        <taxon>Neoptera</taxon>
        <taxon>Endopterygota</taxon>
        <taxon>Hymenoptera</taxon>
        <taxon>Apocrita</taxon>
        <taxon>Aculeata</taxon>
        <taxon>Formicoidea</taxon>
        <taxon>Formicidae</taxon>
        <taxon>Myrmicinae</taxon>
        <taxon>Cardiocondyla</taxon>
    </lineage>
</organism>
<feature type="compositionally biased region" description="Gly residues" evidence="1">
    <location>
        <begin position="1"/>
        <end position="12"/>
    </location>
</feature>
<sequence length="81" mass="9079">MREDCGGGGDGGFEATAMSVCTRTPSRPRRWRNVATQPQRKRSITVCIVRAGSVSRFSLTQRRRSRTITPTYEIATNEDKC</sequence>
<reference evidence="2 3" key="1">
    <citation type="submission" date="2023-03" db="EMBL/GenBank/DDBJ databases">
        <title>High recombination rates correlate with genetic variation in Cardiocondyla obscurior ants.</title>
        <authorList>
            <person name="Errbii M."/>
        </authorList>
    </citation>
    <scope>NUCLEOTIDE SEQUENCE [LARGE SCALE GENOMIC DNA]</scope>
    <source>
        <strain evidence="2">Alpha-2009</strain>
        <tissue evidence="2">Whole body</tissue>
    </source>
</reference>
<evidence type="ECO:0000256" key="1">
    <source>
        <dbReference type="SAM" id="MobiDB-lite"/>
    </source>
</evidence>
<dbReference type="Proteomes" id="UP001430953">
    <property type="component" value="Unassembled WGS sequence"/>
</dbReference>
<comment type="caution">
    <text evidence="2">The sequence shown here is derived from an EMBL/GenBank/DDBJ whole genome shotgun (WGS) entry which is preliminary data.</text>
</comment>
<keyword evidence="3" id="KW-1185">Reference proteome</keyword>